<gene>
    <name evidence="1" type="ORF">QYS62_001681</name>
</gene>
<proteinExistence type="predicted"/>
<reference evidence="1 2" key="1">
    <citation type="submission" date="2024-04" db="EMBL/GenBank/DDBJ databases">
        <title>Complete genome sequence of Fusarium acuminatum.</title>
        <authorList>
            <person name="Lan B."/>
        </authorList>
    </citation>
    <scope>NUCLEOTIDE SEQUENCE [LARGE SCALE GENOMIC DNA]</scope>
    <source>
        <strain evidence="1">1A</strain>
    </source>
</reference>
<organism evidence="1 2">
    <name type="scientific">Fusarium acuminatum</name>
    <dbReference type="NCBI Taxonomy" id="5515"/>
    <lineage>
        <taxon>Eukaryota</taxon>
        <taxon>Fungi</taxon>
        <taxon>Dikarya</taxon>
        <taxon>Ascomycota</taxon>
        <taxon>Pezizomycotina</taxon>
        <taxon>Sordariomycetes</taxon>
        <taxon>Hypocreomycetidae</taxon>
        <taxon>Hypocreales</taxon>
        <taxon>Nectriaceae</taxon>
        <taxon>Fusarium</taxon>
        <taxon>Fusarium tricinctum species complex</taxon>
    </lineage>
</organism>
<keyword evidence="2" id="KW-1185">Reference proteome</keyword>
<name>A0ABZ2WJ83_9HYPO</name>
<dbReference type="Proteomes" id="UP001489902">
    <property type="component" value="Chromosome 1"/>
</dbReference>
<sequence>MSNSRSTGPPLPYAVSGSSLQAQVESEGARILRNNNRPLIEHIIRHATPGYVTKAIWLQEHSVIEHEYLLLCVKTYDGRLSWMRVERMGDLPKGSEASNALTDQAQLVVTIAPSRENLICGDRVLVEADLDTNKARLSDVAKLILIVHNEEPQYHLQWHNCWWLARVIMQVLSGTYMHSNPKQKKKVTKRCDSSHQKHVYAMSAGGPFAGLGQLATHMHFNKRTKRIVAKFNGQLNS</sequence>
<evidence type="ECO:0000313" key="2">
    <source>
        <dbReference type="Proteomes" id="UP001489902"/>
    </source>
</evidence>
<accession>A0ABZ2WJ83</accession>
<dbReference type="EMBL" id="CP151260">
    <property type="protein sequence ID" value="WZH40743.1"/>
    <property type="molecule type" value="Genomic_DNA"/>
</dbReference>
<evidence type="ECO:0000313" key="1">
    <source>
        <dbReference type="EMBL" id="WZH40743.1"/>
    </source>
</evidence>
<protein>
    <submittedName>
        <fullName evidence="1">Uncharacterized protein</fullName>
    </submittedName>
</protein>